<name>U1MN47_9EURY</name>
<proteinExistence type="predicted"/>
<evidence type="ECO:0000313" key="1">
    <source>
        <dbReference type="EMBL" id="ERG91239.1"/>
    </source>
</evidence>
<protein>
    <submittedName>
        <fullName evidence="1">Uncharacterized protein</fullName>
    </submittedName>
</protein>
<organism evidence="1 2">
    <name type="scientific">Haloquadratum walsbyi J07HQW1</name>
    <dbReference type="NCBI Taxonomy" id="1238424"/>
    <lineage>
        <taxon>Archaea</taxon>
        <taxon>Methanobacteriati</taxon>
        <taxon>Methanobacteriota</taxon>
        <taxon>Stenosarchaea group</taxon>
        <taxon>Halobacteria</taxon>
        <taxon>Halobacteriales</taxon>
        <taxon>Haloferacaceae</taxon>
        <taxon>Haloquadratum</taxon>
    </lineage>
</organism>
<dbReference type="EMBL" id="KE356560">
    <property type="protein sequence ID" value="ERG91239.1"/>
    <property type="molecule type" value="Genomic_DNA"/>
</dbReference>
<sequence>MGEYETGDVIDPEAQDLDPETLRALQHAIRGFSETSPAKPPTELIEYRAGRHSAFSAVMALLSIWLEEIEGDTKHDNH</sequence>
<reference evidence="1 2" key="1">
    <citation type="journal article" date="2013" name="PLoS ONE">
        <title>Assembly-driven community genomics of a hypersaline microbial ecosystem.</title>
        <authorList>
            <person name="Podell S."/>
            <person name="Ugalde J.A."/>
            <person name="Narasingarao P."/>
            <person name="Banfield J.F."/>
            <person name="Heidelberg K.B."/>
            <person name="Allen E.E."/>
        </authorList>
    </citation>
    <scope>NUCLEOTIDE SEQUENCE [LARGE SCALE GENOMIC DNA]</scope>
    <source>
        <strain evidence="2">J07HQW1</strain>
    </source>
</reference>
<dbReference type="Proteomes" id="UP000030649">
    <property type="component" value="Unassembled WGS sequence"/>
</dbReference>
<dbReference type="AlphaFoldDB" id="U1MN47"/>
<accession>U1MN47</accession>
<gene>
    <name evidence="1" type="ORF">J07HQW1_01273</name>
</gene>
<dbReference type="HOGENOM" id="CLU_2613540_0_0_2"/>
<evidence type="ECO:0000313" key="2">
    <source>
        <dbReference type="Proteomes" id="UP000030649"/>
    </source>
</evidence>